<proteinExistence type="inferred from homology"/>
<dbReference type="GO" id="GO:0009029">
    <property type="term" value="F:lipid-A 4'-kinase activity"/>
    <property type="evidence" value="ECO:0007669"/>
    <property type="project" value="UniProtKB-UniRule"/>
</dbReference>
<dbReference type="SUPFAM" id="SSF52540">
    <property type="entry name" value="P-loop containing nucleoside triphosphate hydrolases"/>
    <property type="match status" value="1"/>
</dbReference>
<dbReference type="Pfam" id="PF02606">
    <property type="entry name" value="LpxK"/>
    <property type="match status" value="1"/>
</dbReference>
<keyword evidence="9 13" id="KW-0418">Kinase</keyword>
<dbReference type="KEGG" id="kba:A0U89_04380"/>
<comment type="pathway">
    <text evidence="2 13">Glycolipid biosynthesis; lipid IV(A) biosynthesis; lipid IV(A) from (3R)-3-hydroxytetradecanoyl-[acyl-carrier-protein] and UDP-N-acetyl-alpha-D-glucosamine: step 6/6.</text>
</comment>
<dbReference type="OrthoDB" id="9766423at2"/>
<feature type="binding site" evidence="13">
    <location>
        <begin position="55"/>
        <end position="62"/>
    </location>
    <ligand>
        <name>ATP</name>
        <dbReference type="ChEBI" id="CHEBI:30616"/>
    </ligand>
</feature>
<reference evidence="14 15" key="1">
    <citation type="journal article" date="2016" name="Microb. Cell Fact.">
        <title>Dissection of exopolysaccharide biosynthesis in Kozakia baliensis.</title>
        <authorList>
            <person name="Brandt J.U."/>
            <person name="Jakob F."/>
            <person name="Behr J."/>
            <person name="Geissler A.J."/>
            <person name="Vogel R.F."/>
        </authorList>
    </citation>
    <scope>NUCLEOTIDE SEQUENCE [LARGE SCALE GENOMIC DNA]</scope>
    <source>
        <strain evidence="14 15">DSM 14400</strain>
    </source>
</reference>
<keyword evidence="8 13" id="KW-0547">Nucleotide-binding</keyword>
<keyword evidence="5 13" id="KW-0444">Lipid biosynthesis</keyword>
<keyword evidence="10 13" id="KW-0067">ATP-binding</keyword>
<protein>
    <recommendedName>
        <fullName evidence="4 13">Tetraacyldisaccharide 4'-kinase</fullName>
        <ecNumber evidence="3 13">2.7.1.130</ecNumber>
    </recommendedName>
    <alternativeName>
        <fullName evidence="12 13">Lipid A 4'-kinase</fullName>
    </alternativeName>
</protein>
<dbReference type="RefSeq" id="WP_070402243.1">
    <property type="nucleotide sequence ID" value="NZ_BJVW01000002.1"/>
</dbReference>
<comment type="similarity">
    <text evidence="13">Belongs to the LpxK family.</text>
</comment>
<evidence type="ECO:0000256" key="7">
    <source>
        <dbReference type="ARBA" id="ARBA00022679"/>
    </source>
</evidence>
<evidence type="ECO:0000256" key="8">
    <source>
        <dbReference type="ARBA" id="ARBA00022741"/>
    </source>
</evidence>
<dbReference type="EMBL" id="CP014674">
    <property type="protein sequence ID" value="AOX16487.1"/>
    <property type="molecule type" value="Genomic_DNA"/>
</dbReference>
<evidence type="ECO:0000313" key="15">
    <source>
        <dbReference type="Proteomes" id="UP000179145"/>
    </source>
</evidence>
<evidence type="ECO:0000313" key="14">
    <source>
        <dbReference type="EMBL" id="AOX16487.1"/>
    </source>
</evidence>
<evidence type="ECO:0000256" key="10">
    <source>
        <dbReference type="ARBA" id="ARBA00022840"/>
    </source>
</evidence>
<dbReference type="UniPathway" id="UPA00359">
    <property type="reaction ID" value="UER00482"/>
</dbReference>
<organism evidence="14 15">
    <name type="scientific">Kozakia baliensis</name>
    <dbReference type="NCBI Taxonomy" id="153496"/>
    <lineage>
        <taxon>Bacteria</taxon>
        <taxon>Pseudomonadati</taxon>
        <taxon>Pseudomonadota</taxon>
        <taxon>Alphaproteobacteria</taxon>
        <taxon>Acetobacterales</taxon>
        <taxon>Acetobacteraceae</taxon>
        <taxon>Kozakia</taxon>
    </lineage>
</organism>
<evidence type="ECO:0000256" key="3">
    <source>
        <dbReference type="ARBA" id="ARBA00012071"/>
    </source>
</evidence>
<evidence type="ECO:0000256" key="13">
    <source>
        <dbReference type="HAMAP-Rule" id="MF_00409"/>
    </source>
</evidence>
<dbReference type="GO" id="GO:0009244">
    <property type="term" value="P:lipopolysaccharide core region biosynthetic process"/>
    <property type="evidence" value="ECO:0007669"/>
    <property type="project" value="TreeGrafter"/>
</dbReference>
<evidence type="ECO:0000256" key="4">
    <source>
        <dbReference type="ARBA" id="ARBA00016436"/>
    </source>
</evidence>
<accession>A0A1D8USL2</accession>
<evidence type="ECO:0000256" key="11">
    <source>
        <dbReference type="ARBA" id="ARBA00023098"/>
    </source>
</evidence>
<comment type="function">
    <text evidence="1 13">Transfers the gamma-phosphate of ATP to the 4'-position of a tetraacyldisaccharide 1-phosphate intermediate (termed DS-1-P) to form tetraacyldisaccharide 1,4'-bis-phosphate (lipid IVA).</text>
</comment>
<dbReference type="HAMAP" id="MF_00409">
    <property type="entry name" value="LpxK"/>
    <property type="match status" value="1"/>
</dbReference>
<dbReference type="PANTHER" id="PTHR42724:SF1">
    <property type="entry name" value="TETRAACYLDISACCHARIDE 4'-KINASE, MITOCHONDRIAL-RELATED"/>
    <property type="match status" value="1"/>
</dbReference>
<evidence type="ECO:0000256" key="12">
    <source>
        <dbReference type="ARBA" id="ARBA00029757"/>
    </source>
</evidence>
<evidence type="ECO:0000256" key="1">
    <source>
        <dbReference type="ARBA" id="ARBA00002274"/>
    </source>
</evidence>
<dbReference type="InterPro" id="IPR027417">
    <property type="entry name" value="P-loop_NTPase"/>
</dbReference>
<dbReference type="InterPro" id="IPR003758">
    <property type="entry name" value="LpxK"/>
</dbReference>
<keyword evidence="15" id="KW-1185">Reference proteome</keyword>
<dbReference type="PANTHER" id="PTHR42724">
    <property type="entry name" value="TETRAACYLDISACCHARIDE 4'-KINASE"/>
    <property type="match status" value="1"/>
</dbReference>
<keyword evidence="6 13" id="KW-0441">Lipid A biosynthesis</keyword>
<dbReference type="NCBIfam" id="TIGR00682">
    <property type="entry name" value="lpxK"/>
    <property type="match status" value="1"/>
</dbReference>
<dbReference type="Proteomes" id="UP000179145">
    <property type="component" value="Chromosome"/>
</dbReference>
<evidence type="ECO:0000256" key="6">
    <source>
        <dbReference type="ARBA" id="ARBA00022556"/>
    </source>
</evidence>
<dbReference type="AlphaFoldDB" id="A0A1D8USL2"/>
<dbReference type="EC" id="2.7.1.130" evidence="3 13"/>
<keyword evidence="11 13" id="KW-0443">Lipid metabolism</keyword>
<evidence type="ECO:0000256" key="5">
    <source>
        <dbReference type="ARBA" id="ARBA00022516"/>
    </source>
</evidence>
<dbReference type="STRING" id="153496.A0U89_04380"/>
<keyword evidence="7 13" id="KW-0808">Transferase</keyword>
<evidence type="ECO:0000256" key="9">
    <source>
        <dbReference type="ARBA" id="ARBA00022777"/>
    </source>
</evidence>
<gene>
    <name evidence="13" type="primary">lpxK</name>
    <name evidence="14" type="ORF">A0U89_04380</name>
</gene>
<dbReference type="GO" id="GO:0009245">
    <property type="term" value="P:lipid A biosynthetic process"/>
    <property type="evidence" value="ECO:0007669"/>
    <property type="project" value="UniProtKB-UniRule"/>
</dbReference>
<evidence type="ECO:0000256" key="2">
    <source>
        <dbReference type="ARBA" id="ARBA00004870"/>
    </source>
</evidence>
<sequence length="328" mass="36236">MKFGPPSFWNQVEPSWQAKALTPLSWLLQSAGHLRSYRAAPVMVDVPVLCCGNLTVGGAGKTTLVLDFARRLQARGRHPHILSRGYGGQEKGPLRVDLARHTANDVGDEPFMLAKTAPVWIGANRGETARMACAEGADCLIMDDGLQNHTLHQNMRIITVDGATGFGNGRVMPAGPLREPAAKGLAEADGLVMIGEDRTDLLPHIPNDLWRLQARLIPGPEIRRLQGKRLIAFAGIARPDKFFDMLTEAGLPLLRCIPFADHHRYNERDCRRLLALGRQEGVQLVTTAKDAVKLPERMLPEVKVINVELRWSDPDAPERLLDRLWATA</sequence>
<name>A0A1D8USL2_9PROT</name>
<dbReference type="GO" id="GO:0005524">
    <property type="term" value="F:ATP binding"/>
    <property type="evidence" value="ECO:0007669"/>
    <property type="project" value="UniProtKB-UniRule"/>
</dbReference>
<dbReference type="GO" id="GO:0005886">
    <property type="term" value="C:plasma membrane"/>
    <property type="evidence" value="ECO:0007669"/>
    <property type="project" value="TreeGrafter"/>
</dbReference>
<dbReference type="eggNOG" id="COG1663">
    <property type="taxonomic scope" value="Bacteria"/>
</dbReference>
<comment type="catalytic activity">
    <reaction evidence="13">
        <text>a lipid A disaccharide + ATP = a lipid IVA + ADP + H(+)</text>
        <dbReference type="Rhea" id="RHEA:67840"/>
        <dbReference type="ChEBI" id="CHEBI:15378"/>
        <dbReference type="ChEBI" id="CHEBI:30616"/>
        <dbReference type="ChEBI" id="CHEBI:176343"/>
        <dbReference type="ChEBI" id="CHEBI:176425"/>
        <dbReference type="ChEBI" id="CHEBI:456216"/>
        <dbReference type="EC" id="2.7.1.130"/>
    </reaction>
</comment>